<accession>A0ABY4GDJ2</accession>
<name>A0ABY4GDJ2_9BACT</name>
<reference evidence="1" key="1">
    <citation type="submission" date="2022-04" db="EMBL/GenBank/DDBJ databases">
        <title>Hymenobacter sp. isolated from the air.</title>
        <authorList>
            <person name="Won M."/>
            <person name="Lee C.-M."/>
            <person name="Woen H.-Y."/>
            <person name="Kwon S.-W."/>
        </authorList>
    </citation>
    <scope>NUCLEOTIDE SEQUENCE</scope>
    <source>
        <strain evidence="1">5420S-77</strain>
        <plasmid evidence="1">unnamed2</plasmid>
    </source>
</reference>
<organism evidence="1 2">
    <name type="scientific">Hymenobacter volaticus</name>
    <dbReference type="NCBI Taxonomy" id="2932254"/>
    <lineage>
        <taxon>Bacteria</taxon>
        <taxon>Pseudomonadati</taxon>
        <taxon>Bacteroidota</taxon>
        <taxon>Cytophagia</taxon>
        <taxon>Cytophagales</taxon>
        <taxon>Hymenobacteraceae</taxon>
        <taxon>Hymenobacter</taxon>
    </lineage>
</organism>
<evidence type="ECO:0000313" key="1">
    <source>
        <dbReference type="EMBL" id="UOQ68821.1"/>
    </source>
</evidence>
<gene>
    <name evidence="1" type="ORF">MUN86_25465</name>
</gene>
<dbReference type="RefSeq" id="WP_245126397.1">
    <property type="nucleotide sequence ID" value="NZ_CP095063.1"/>
</dbReference>
<evidence type="ECO:0000313" key="2">
    <source>
        <dbReference type="Proteomes" id="UP000830401"/>
    </source>
</evidence>
<evidence type="ECO:0008006" key="3">
    <source>
        <dbReference type="Google" id="ProtNLM"/>
    </source>
</evidence>
<geneLocation type="plasmid" evidence="1 2">
    <name>unnamed2</name>
</geneLocation>
<dbReference type="Proteomes" id="UP000830401">
    <property type="component" value="Plasmid unnamed2"/>
</dbReference>
<proteinExistence type="predicted"/>
<dbReference type="SUPFAM" id="SSF48317">
    <property type="entry name" value="Acid phosphatase/Vanadium-dependent haloperoxidase"/>
    <property type="match status" value="1"/>
</dbReference>
<sequence>MIISSLSSIRLLLSVLLLVASVGWLSCRRPTPTDYEPTADRIGLVVDQMNELMMHDVTNPPLAARFFAYALLAGNEVLAQNDSTCPSMASRLHVPLTVPRPTGKVYSAQLTALLATLQTASKLQPSGVALQAREQELLEECRHRGMPAAVVTASQQYAQQVAQAVLAYAKQDKYYRISDLPRYAPTEGEGYWYPTPPGFFAAVEPYFSSIRPFFLDSAGQFAPAPPLAFSPSKGSGFYQLMDSVRQVGNTLTREQRQIASFWDCNPLLCKTRGTYKLGSRKCRRGRTG</sequence>
<protein>
    <recommendedName>
        <fullName evidence="3">Haloperoxidase</fullName>
    </recommendedName>
</protein>
<dbReference type="EMBL" id="CP095063">
    <property type="protein sequence ID" value="UOQ68821.1"/>
    <property type="molecule type" value="Genomic_DNA"/>
</dbReference>
<dbReference type="InterPro" id="IPR036938">
    <property type="entry name" value="PAP2/HPO_sf"/>
</dbReference>
<keyword evidence="1" id="KW-0614">Plasmid</keyword>
<keyword evidence="2" id="KW-1185">Reference proteome</keyword>
<dbReference type="Gene3D" id="1.10.606.20">
    <property type="match status" value="1"/>
</dbReference>